<comment type="similarity">
    <text evidence="7">Belongs to the binding-protein-dependent transport system permease family.</text>
</comment>
<dbReference type="SUPFAM" id="SSF161098">
    <property type="entry name" value="MetI-like"/>
    <property type="match status" value="1"/>
</dbReference>
<feature type="transmembrane region" description="Helical" evidence="7">
    <location>
        <begin position="109"/>
        <end position="132"/>
    </location>
</feature>
<dbReference type="InterPro" id="IPR025966">
    <property type="entry name" value="OppC_N"/>
</dbReference>
<keyword evidence="10" id="KW-1185">Reference proteome</keyword>
<dbReference type="Proteomes" id="UP001597128">
    <property type="component" value="Unassembled WGS sequence"/>
</dbReference>
<dbReference type="EMBL" id="JBHTKB010000001">
    <property type="protein sequence ID" value="MFD0912025.1"/>
    <property type="molecule type" value="Genomic_DNA"/>
</dbReference>
<evidence type="ECO:0000256" key="3">
    <source>
        <dbReference type="ARBA" id="ARBA00022475"/>
    </source>
</evidence>
<evidence type="ECO:0000313" key="10">
    <source>
        <dbReference type="Proteomes" id="UP001597128"/>
    </source>
</evidence>
<accession>A0ABW3F199</accession>
<sequence>MRALKSFIASSNSQIRLGLLLTLFILLVALLGPWFAPYPAQEMVAARYSGPQSAAWLGADYLGQDVLSRVLHGGISIVWMSVVSSLLGLGIGIAFGLVAGFFKHRTDQVIIWIADIFLAFPHLILVLLVVSMLGRDKWLIAITVAIAFVPGVIRLTRSLTLSVSKHEYIEVAEMMGYPHHQILLREILPNILTPLLIHLGTMLSWSVALLSGLSFLGYGVAPPEADWGLMVNENKGGLQIQPFSILVPIVLIAVFALGANLLAEGLGRRFSRISESGQPAADANEPAKTEGKAYA</sequence>
<evidence type="ECO:0000256" key="2">
    <source>
        <dbReference type="ARBA" id="ARBA00022448"/>
    </source>
</evidence>
<dbReference type="Gene3D" id="1.10.3720.10">
    <property type="entry name" value="MetI-like"/>
    <property type="match status" value="1"/>
</dbReference>
<evidence type="ECO:0000256" key="7">
    <source>
        <dbReference type="RuleBase" id="RU363032"/>
    </source>
</evidence>
<keyword evidence="6 7" id="KW-0472">Membrane</keyword>
<comment type="subcellular location">
    <subcellularLocation>
        <location evidence="1 7">Cell membrane</location>
        <topology evidence="1 7">Multi-pass membrane protein</topology>
    </subcellularLocation>
</comment>
<dbReference type="InterPro" id="IPR035906">
    <property type="entry name" value="MetI-like_sf"/>
</dbReference>
<evidence type="ECO:0000256" key="6">
    <source>
        <dbReference type="ARBA" id="ARBA00023136"/>
    </source>
</evidence>
<feature type="transmembrane region" description="Helical" evidence="7">
    <location>
        <begin position="77"/>
        <end position="102"/>
    </location>
</feature>
<dbReference type="CDD" id="cd06261">
    <property type="entry name" value="TM_PBP2"/>
    <property type="match status" value="1"/>
</dbReference>
<dbReference type="InterPro" id="IPR000515">
    <property type="entry name" value="MetI-like"/>
</dbReference>
<dbReference type="PANTHER" id="PTHR43386">
    <property type="entry name" value="OLIGOPEPTIDE TRANSPORT SYSTEM PERMEASE PROTEIN APPC"/>
    <property type="match status" value="1"/>
</dbReference>
<dbReference type="RefSeq" id="WP_379054581.1">
    <property type="nucleotide sequence ID" value="NZ_JBHTKB010000001.1"/>
</dbReference>
<protein>
    <submittedName>
        <fullName evidence="9">ABC transporter permease</fullName>
    </submittedName>
</protein>
<dbReference type="Pfam" id="PF12911">
    <property type="entry name" value="OppC_N"/>
    <property type="match status" value="1"/>
</dbReference>
<keyword evidence="2 7" id="KW-0813">Transport</keyword>
<gene>
    <name evidence="9" type="ORF">ACFQ1Z_00565</name>
</gene>
<name>A0ABW3F199_9PROT</name>
<evidence type="ECO:0000256" key="4">
    <source>
        <dbReference type="ARBA" id="ARBA00022692"/>
    </source>
</evidence>
<feature type="transmembrane region" description="Helical" evidence="7">
    <location>
        <begin position="195"/>
        <end position="220"/>
    </location>
</feature>
<evidence type="ECO:0000259" key="8">
    <source>
        <dbReference type="PROSITE" id="PS50928"/>
    </source>
</evidence>
<evidence type="ECO:0000256" key="1">
    <source>
        <dbReference type="ARBA" id="ARBA00004651"/>
    </source>
</evidence>
<feature type="transmembrane region" description="Helical" evidence="7">
    <location>
        <begin position="240"/>
        <end position="263"/>
    </location>
</feature>
<feature type="transmembrane region" description="Helical" evidence="7">
    <location>
        <begin position="15"/>
        <end position="36"/>
    </location>
</feature>
<evidence type="ECO:0000256" key="5">
    <source>
        <dbReference type="ARBA" id="ARBA00022989"/>
    </source>
</evidence>
<proteinExistence type="inferred from homology"/>
<organism evidence="9 10">
    <name type="scientific">Methylophilus luteus</name>
    <dbReference type="NCBI Taxonomy" id="640108"/>
    <lineage>
        <taxon>Bacteria</taxon>
        <taxon>Pseudomonadati</taxon>
        <taxon>Pseudomonadota</taxon>
        <taxon>Betaproteobacteria</taxon>
        <taxon>Nitrosomonadales</taxon>
        <taxon>Methylophilaceae</taxon>
        <taxon>Methylophilus</taxon>
    </lineage>
</organism>
<feature type="transmembrane region" description="Helical" evidence="7">
    <location>
        <begin position="138"/>
        <end position="156"/>
    </location>
</feature>
<dbReference type="PROSITE" id="PS50928">
    <property type="entry name" value="ABC_TM1"/>
    <property type="match status" value="1"/>
</dbReference>
<keyword evidence="5 7" id="KW-1133">Transmembrane helix</keyword>
<dbReference type="InterPro" id="IPR050366">
    <property type="entry name" value="BP-dependent_transpt_permease"/>
</dbReference>
<evidence type="ECO:0000313" key="9">
    <source>
        <dbReference type="EMBL" id="MFD0912025.1"/>
    </source>
</evidence>
<dbReference type="Pfam" id="PF00528">
    <property type="entry name" value="BPD_transp_1"/>
    <property type="match status" value="1"/>
</dbReference>
<feature type="domain" description="ABC transmembrane type-1" evidence="8">
    <location>
        <begin position="78"/>
        <end position="263"/>
    </location>
</feature>
<keyword evidence="4 7" id="KW-0812">Transmembrane</keyword>
<comment type="caution">
    <text evidence="9">The sequence shown here is derived from an EMBL/GenBank/DDBJ whole genome shotgun (WGS) entry which is preliminary data.</text>
</comment>
<keyword evidence="3" id="KW-1003">Cell membrane</keyword>
<reference evidence="10" key="1">
    <citation type="journal article" date="2019" name="Int. J. Syst. Evol. Microbiol.">
        <title>The Global Catalogue of Microorganisms (GCM) 10K type strain sequencing project: providing services to taxonomists for standard genome sequencing and annotation.</title>
        <authorList>
            <consortium name="The Broad Institute Genomics Platform"/>
            <consortium name="The Broad Institute Genome Sequencing Center for Infectious Disease"/>
            <person name="Wu L."/>
            <person name="Ma J."/>
        </authorList>
    </citation>
    <scope>NUCLEOTIDE SEQUENCE [LARGE SCALE GENOMIC DNA]</scope>
    <source>
        <strain evidence="10">CCUG 58412</strain>
    </source>
</reference>
<dbReference type="PANTHER" id="PTHR43386:SF25">
    <property type="entry name" value="PEPTIDE ABC TRANSPORTER PERMEASE PROTEIN"/>
    <property type="match status" value="1"/>
</dbReference>